<evidence type="ECO:0000313" key="2">
    <source>
        <dbReference type="EMBL" id="CAK7935427.1"/>
    </source>
</evidence>
<gene>
    <name evidence="2" type="ORF">PM001_LOCUS20577</name>
</gene>
<reference evidence="2" key="1">
    <citation type="submission" date="2024-01" db="EMBL/GenBank/DDBJ databases">
        <authorList>
            <person name="Webb A."/>
        </authorList>
    </citation>
    <scope>NUCLEOTIDE SEQUENCE</scope>
    <source>
        <strain evidence="2">Pm1</strain>
    </source>
</reference>
<organism evidence="2 3">
    <name type="scientific">Peronospora matthiolae</name>
    <dbReference type="NCBI Taxonomy" id="2874970"/>
    <lineage>
        <taxon>Eukaryota</taxon>
        <taxon>Sar</taxon>
        <taxon>Stramenopiles</taxon>
        <taxon>Oomycota</taxon>
        <taxon>Peronosporomycetes</taxon>
        <taxon>Peronosporales</taxon>
        <taxon>Peronosporaceae</taxon>
        <taxon>Peronospora</taxon>
    </lineage>
</organism>
<dbReference type="InterPro" id="IPR013103">
    <property type="entry name" value="RVT_2"/>
</dbReference>
<sequence length="79" mass="8938">MNSIRVVLSVCAAYAYEMEQLDADTAFLNSELEDRVYMEVPIGVDNAQNYVCQLNKAIYGLKQAASAWNKTIHRVFLGY</sequence>
<dbReference type="EMBL" id="CAKLBY020000221">
    <property type="protein sequence ID" value="CAK7935427.1"/>
    <property type="molecule type" value="Genomic_DNA"/>
</dbReference>
<dbReference type="Proteomes" id="UP001162060">
    <property type="component" value="Unassembled WGS sequence"/>
</dbReference>
<evidence type="ECO:0000313" key="3">
    <source>
        <dbReference type="Proteomes" id="UP001162060"/>
    </source>
</evidence>
<protein>
    <recommendedName>
        <fullName evidence="1">Reverse transcriptase Ty1/copia-type domain-containing protein</fullName>
    </recommendedName>
</protein>
<dbReference type="Pfam" id="PF07727">
    <property type="entry name" value="RVT_2"/>
    <property type="match status" value="1"/>
</dbReference>
<accession>A0AAV1UMY0</accession>
<evidence type="ECO:0000259" key="1">
    <source>
        <dbReference type="Pfam" id="PF07727"/>
    </source>
</evidence>
<dbReference type="AlphaFoldDB" id="A0AAV1UMY0"/>
<name>A0AAV1UMY0_9STRA</name>
<comment type="caution">
    <text evidence="2">The sequence shown here is derived from an EMBL/GenBank/DDBJ whole genome shotgun (WGS) entry which is preliminary data.</text>
</comment>
<proteinExistence type="predicted"/>
<feature type="domain" description="Reverse transcriptase Ty1/copia-type" evidence="1">
    <location>
        <begin position="2"/>
        <end position="76"/>
    </location>
</feature>